<reference evidence="7" key="1">
    <citation type="submission" date="2017-07" db="EMBL/GenBank/DDBJ databases">
        <title>Taro Niue Genome Assembly and Annotation.</title>
        <authorList>
            <person name="Atibalentja N."/>
            <person name="Keating K."/>
            <person name="Fields C.J."/>
        </authorList>
    </citation>
    <scope>NUCLEOTIDE SEQUENCE</scope>
    <source>
        <strain evidence="7">Niue_2</strain>
        <tissue evidence="7">Leaf</tissue>
    </source>
</reference>
<dbReference type="OrthoDB" id="529367at2759"/>
<dbReference type="GO" id="GO:0038023">
    <property type="term" value="F:signaling receptor activity"/>
    <property type="evidence" value="ECO:0007669"/>
    <property type="project" value="TreeGrafter"/>
</dbReference>
<dbReference type="GO" id="GO:0046872">
    <property type="term" value="F:metal ion binding"/>
    <property type="evidence" value="ECO:0007669"/>
    <property type="project" value="UniProtKB-KW"/>
</dbReference>
<dbReference type="GO" id="GO:0009725">
    <property type="term" value="P:response to hormone"/>
    <property type="evidence" value="ECO:0007669"/>
    <property type="project" value="TreeGrafter"/>
</dbReference>
<dbReference type="EMBL" id="NMUH01001311">
    <property type="protein sequence ID" value="MQL91168.1"/>
    <property type="molecule type" value="Genomic_DNA"/>
</dbReference>
<evidence type="ECO:0000256" key="3">
    <source>
        <dbReference type="ARBA" id="ARBA00022989"/>
    </source>
</evidence>
<gene>
    <name evidence="7" type="ORF">Taro_023772</name>
</gene>
<dbReference type="InterPro" id="IPR004254">
    <property type="entry name" value="AdipoR/HlyIII-related"/>
</dbReference>
<name>A0A843V520_COLES</name>
<dbReference type="PANTHER" id="PTHR20855">
    <property type="entry name" value="ADIPOR/PROGESTIN RECEPTOR-RELATED"/>
    <property type="match status" value="1"/>
</dbReference>
<feature type="transmembrane region" description="Helical" evidence="6">
    <location>
        <begin position="354"/>
        <end position="376"/>
    </location>
</feature>
<feature type="binding site" evidence="5">
    <location>
        <position position="399"/>
    </location>
    <ligand>
        <name>Zn(2+)</name>
        <dbReference type="ChEBI" id="CHEBI:29105"/>
    </ligand>
</feature>
<feature type="binding site" evidence="5">
    <location>
        <position position="250"/>
    </location>
    <ligand>
        <name>Zn(2+)</name>
        <dbReference type="ChEBI" id="CHEBI:29105"/>
    </ligand>
</feature>
<sequence>MDIGCAIAAGMMSSEVSSLGSVQKLEQSCCSVISAELRGQAAPKDHGGGRKRGKRCEHTKCELVDYHALPEFLKDNEFVLRYYRAEWPLKETLLSIFSIHNETVNVWTHLVGFFIFLVLALNTATVLPNTSDGTTTSVQVLGVSSGSDLYEDKVKVASYARSPQELRDELMSSSIEHLEIAERTLANCSPRNISRSRSFLHGSVLQSVSKEEVVNKVAAPPPTLEPITRWPFLAFLCGSMFCLLTSSVCHLISCHSQKMAYIMLRLDYVGISALIVTSFYPLVFYSFMCRPFLCNLYMGFITGFGAVTVTASLVPAFQTAEFRAVRAGIFFLMGFSGLVPILHKLVAFGHRPEVVLSAGYELLMGVFYGLGVVVYATRIPERWTPGQFDIVGHSHQLFHVLVIAGAYAHYLACLTYLQWRDVDRYC</sequence>
<dbReference type="GO" id="GO:0016020">
    <property type="term" value="C:membrane"/>
    <property type="evidence" value="ECO:0007669"/>
    <property type="project" value="UniProtKB-SubCell"/>
</dbReference>
<keyword evidence="5" id="KW-0479">Metal-binding</keyword>
<evidence type="ECO:0000256" key="4">
    <source>
        <dbReference type="ARBA" id="ARBA00023136"/>
    </source>
</evidence>
<feature type="transmembrane region" description="Helical" evidence="6">
    <location>
        <begin position="324"/>
        <end position="342"/>
    </location>
</feature>
<feature type="transmembrane region" description="Helical" evidence="6">
    <location>
        <begin position="266"/>
        <end position="284"/>
    </location>
</feature>
<feature type="transmembrane region" description="Helical" evidence="6">
    <location>
        <begin position="397"/>
        <end position="419"/>
    </location>
</feature>
<feature type="transmembrane region" description="Helical" evidence="6">
    <location>
        <begin position="230"/>
        <end position="254"/>
    </location>
</feature>
<evidence type="ECO:0000313" key="8">
    <source>
        <dbReference type="Proteomes" id="UP000652761"/>
    </source>
</evidence>
<feature type="binding site" evidence="5">
    <location>
        <position position="395"/>
    </location>
    <ligand>
        <name>Zn(2+)</name>
        <dbReference type="ChEBI" id="CHEBI:29105"/>
    </ligand>
</feature>
<dbReference type="AlphaFoldDB" id="A0A843V520"/>
<evidence type="ECO:0008006" key="9">
    <source>
        <dbReference type="Google" id="ProtNLM"/>
    </source>
</evidence>
<proteinExistence type="predicted"/>
<feature type="transmembrane region" description="Helical" evidence="6">
    <location>
        <begin position="296"/>
        <end position="317"/>
    </location>
</feature>
<evidence type="ECO:0000256" key="2">
    <source>
        <dbReference type="ARBA" id="ARBA00022692"/>
    </source>
</evidence>
<keyword evidence="8" id="KW-1185">Reference proteome</keyword>
<comment type="caution">
    <text evidence="7">The sequence shown here is derived from an EMBL/GenBank/DDBJ whole genome shotgun (WGS) entry which is preliminary data.</text>
</comment>
<dbReference type="GO" id="GO:0009744">
    <property type="term" value="P:response to sucrose"/>
    <property type="evidence" value="ECO:0007669"/>
    <property type="project" value="UniProtKB-ARBA"/>
</dbReference>
<organism evidence="7 8">
    <name type="scientific">Colocasia esculenta</name>
    <name type="common">Wild taro</name>
    <name type="synonym">Arum esculentum</name>
    <dbReference type="NCBI Taxonomy" id="4460"/>
    <lineage>
        <taxon>Eukaryota</taxon>
        <taxon>Viridiplantae</taxon>
        <taxon>Streptophyta</taxon>
        <taxon>Embryophyta</taxon>
        <taxon>Tracheophyta</taxon>
        <taxon>Spermatophyta</taxon>
        <taxon>Magnoliopsida</taxon>
        <taxon>Liliopsida</taxon>
        <taxon>Araceae</taxon>
        <taxon>Aroideae</taxon>
        <taxon>Colocasieae</taxon>
        <taxon>Colocasia</taxon>
    </lineage>
</organism>
<accession>A0A843V520</accession>
<dbReference type="SMR" id="A0A843V520"/>
<evidence type="ECO:0000313" key="7">
    <source>
        <dbReference type="EMBL" id="MQL91168.1"/>
    </source>
</evidence>
<comment type="subcellular location">
    <subcellularLocation>
        <location evidence="1">Membrane</location>
        <topology evidence="1">Multi-pass membrane protein</topology>
    </subcellularLocation>
</comment>
<dbReference type="Proteomes" id="UP000652761">
    <property type="component" value="Unassembled WGS sequence"/>
</dbReference>
<dbReference type="Pfam" id="PF03006">
    <property type="entry name" value="HlyIII"/>
    <property type="match status" value="2"/>
</dbReference>
<keyword evidence="5" id="KW-0862">Zinc</keyword>
<keyword evidence="2 6" id="KW-0812">Transmembrane</keyword>
<protein>
    <recommendedName>
        <fullName evidence="9">Heptahelical transmembrane protein 4</fullName>
    </recommendedName>
</protein>
<evidence type="ECO:0000256" key="6">
    <source>
        <dbReference type="SAM" id="Phobius"/>
    </source>
</evidence>
<dbReference type="PANTHER" id="PTHR20855:SF105">
    <property type="entry name" value="HAEMOLYSIN-III RELATED FAMILY PROTEIN, EXPRESSED"/>
    <property type="match status" value="1"/>
</dbReference>
<keyword evidence="3 6" id="KW-1133">Transmembrane helix</keyword>
<keyword evidence="4 6" id="KW-0472">Membrane</keyword>
<evidence type="ECO:0000256" key="1">
    <source>
        <dbReference type="ARBA" id="ARBA00004141"/>
    </source>
</evidence>
<evidence type="ECO:0000256" key="5">
    <source>
        <dbReference type="PIRSR" id="PIRSR604254-1"/>
    </source>
</evidence>